<protein>
    <submittedName>
        <fullName evidence="2">Uncharacterized protein</fullName>
    </submittedName>
</protein>
<sequence length="330" mass="35244">MKERTSQKLLLVEAITLLAPITLLTIFYSLALLAMYRNGLSKEPAGAHVVAAFTFLGLILQLCGWRIVIAFLAKGRRGIADVPFLYFYVVGLGAVLVLVSLLLLILAAAGVDLPTYAYELMVNYIAAPALIPCCHVLAERGFARQRNVADPMPDHVLAPRASVGNNVNTTAPGASIVAVKAAVMVAAGGSVILTISSLFSGIPASGTMLVGLVFGGVGTFAFMFFIALLPMPAAVLFRKYLPQMPTPAALALSLAISLFLVIAALWLIETPSVETDGGSTVYRHAGPTLNASKNISYYLYSLPIMFFALVSFYWLCGKHGRSNKTMEPTR</sequence>
<keyword evidence="3" id="KW-1185">Reference proteome</keyword>
<keyword evidence="1" id="KW-0472">Membrane</keyword>
<keyword evidence="1" id="KW-0812">Transmembrane</keyword>
<name>A0ABS1WUG8_9GAMM</name>
<organism evidence="2 3">
    <name type="scientific">Steroidobacter gossypii</name>
    <dbReference type="NCBI Taxonomy" id="2805490"/>
    <lineage>
        <taxon>Bacteria</taxon>
        <taxon>Pseudomonadati</taxon>
        <taxon>Pseudomonadota</taxon>
        <taxon>Gammaproteobacteria</taxon>
        <taxon>Steroidobacterales</taxon>
        <taxon>Steroidobacteraceae</taxon>
        <taxon>Steroidobacter</taxon>
    </lineage>
</organism>
<evidence type="ECO:0000313" key="2">
    <source>
        <dbReference type="EMBL" id="MBM0104597.1"/>
    </source>
</evidence>
<gene>
    <name evidence="2" type="ORF">JM946_07555</name>
</gene>
<dbReference type="Proteomes" id="UP000661077">
    <property type="component" value="Unassembled WGS sequence"/>
</dbReference>
<reference evidence="2 3" key="1">
    <citation type="journal article" date="2021" name="Int. J. Syst. Evol. Microbiol.">
        <title>Steroidobacter gossypii sp. nov., isolated from soil of cotton cropping field.</title>
        <authorList>
            <person name="Huang R."/>
            <person name="Yang S."/>
            <person name="Zhen C."/>
            <person name="Liu W."/>
        </authorList>
    </citation>
    <scope>NUCLEOTIDE SEQUENCE [LARGE SCALE GENOMIC DNA]</scope>
    <source>
        <strain evidence="2 3">S1-65</strain>
    </source>
</reference>
<dbReference type="RefSeq" id="WP_203166598.1">
    <property type="nucleotide sequence ID" value="NZ_JAEVLS010000002.1"/>
</dbReference>
<feature type="transmembrane region" description="Helical" evidence="1">
    <location>
        <begin position="249"/>
        <end position="268"/>
    </location>
</feature>
<feature type="transmembrane region" description="Helical" evidence="1">
    <location>
        <begin position="9"/>
        <end position="36"/>
    </location>
</feature>
<evidence type="ECO:0000313" key="3">
    <source>
        <dbReference type="Proteomes" id="UP000661077"/>
    </source>
</evidence>
<accession>A0ABS1WUG8</accession>
<feature type="transmembrane region" description="Helical" evidence="1">
    <location>
        <begin position="297"/>
        <end position="316"/>
    </location>
</feature>
<feature type="transmembrane region" description="Helical" evidence="1">
    <location>
        <begin position="48"/>
        <end position="73"/>
    </location>
</feature>
<feature type="transmembrane region" description="Helical" evidence="1">
    <location>
        <begin position="208"/>
        <end position="237"/>
    </location>
</feature>
<feature type="transmembrane region" description="Helical" evidence="1">
    <location>
        <begin position="181"/>
        <end position="202"/>
    </location>
</feature>
<feature type="transmembrane region" description="Helical" evidence="1">
    <location>
        <begin position="121"/>
        <end position="138"/>
    </location>
</feature>
<keyword evidence="1" id="KW-1133">Transmembrane helix</keyword>
<dbReference type="EMBL" id="JAEVLS010000002">
    <property type="protein sequence ID" value="MBM0104597.1"/>
    <property type="molecule type" value="Genomic_DNA"/>
</dbReference>
<feature type="transmembrane region" description="Helical" evidence="1">
    <location>
        <begin position="85"/>
        <end position="109"/>
    </location>
</feature>
<comment type="caution">
    <text evidence="2">The sequence shown here is derived from an EMBL/GenBank/DDBJ whole genome shotgun (WGS) entry which is preliminary data.</text>
</comment>
<evidence type="ECO:0000256" key="1">
    <source>
        <dbReference type="SAM" id="Phobius"/>
    </source>
</evidence>
<proteinExistence type="predicted"/>